<organism evidence="1 2">
    <name type="scientific">Stylosanthes scabra</name>
    <dbReference type="NCBI Taxonomy" id="79078"/>
    <lineage>
        <taxon>Eukaryota</taxon>
        <taxon>Viridiplantae</taxon>
        <taxon>Streptophyta</taxon>
        <taxon>Embryophyta</taxon>
        <taxon>Tracheophyta</taxon>
        <taxon>Spermatophyta</taxon>
        <taxon>Magnoliopsida</taxon>
        <taxon>eudicotyledons</taxon>
        <taxon>Gunneridae</taxon>
        <taxon>Pentapetalae</taxon>
        <taxon>rosids</taxon>
        <taxon>fabids</taxon>
        <taxon>Fabales</taxon>
        <taxon>Fabaceae</taxon>
        <taxon>Papilionoideae</taxon>
        <taxon>50 kb inversion clade</taxon>
        <taxon>dalbergioids sensu lato</taxon>
        <taxon>Dalbergieae</taxon>
        <taxon>Pterocarpus clade</taxon>
        <taxon>Stylosanthes</taxon>
    </lineage>
</organism>
<dbReference type="EMBL" id="JASCZI010272715">
    <property type="protein sequence ID" value="MED6223265.1"/>
    <property type="molecule type" value="Genomic_DNA"/>
</dbReference>
<evidence type="ECO:0000313" key="1">
    <source>
        <dbReference type="EMBL" id="MED6223265.1"/>
    </source>
</evidence>
<comment type="caution">
    <text evidence="1">The sequence shown here is derived from an EMBL/GenBank/DDBJ whole genome shotgun (WGS) entry which is preliminary data.</text>
</comment>
<dbReference type="Proteomes" id="UP001341840">
    <property type="component" value="Unassembled WGS sequence"/>
</dbReference>
<protein>
    <submittedName>
        <fullName evidence="1">Uncharacterized protein</fullName>
    </submittedName>
</protein>
<gene>
    <name evidence="1" type="ORF">PIB30_072343</name>
</gene>
<evidence type="ECO:0000313" key="2">
    <source>
        <dbReference type="Proteomes" id="UP001341840"/>
    </source>
</evidence>
<keyword evidence="2" id="KW-1185">Reference proteome</keyword>
<reference evidence="1 2" key="1">
    <citation type="journal article" date="2023" name="Plants (Basel)">
        <title>Bridging the Gap: Combining Genomics and Transcriptomics Approaches to Understand Stylosanthes scabra, an Orphan Legume from the Brazilian Caatinga.</title>
        <authorList>
            <person name="Ferreira-Neto J.R.C."/>
            <person name="da Silva M.D."/>
            <person name="Binneck E."/>
            <person name="de Melo N.F."/>
            <person name="da Silva R.H."/>
            <person name="de Melo A.L.T.M."/>
            <person name="Pandolfi V."/>
            <person name="Bustamante F.O."/>
            <person name="Brasileiro-Vidal A.C."/>
            <person name="Benko-Iseppon A.M."/>
        </authorList>
    </citation>
    <scope>NUCLEOTIDE SEQUENCE [LARGE SCALE GENOMIC DNA]</scope>
    <source>
        <tissue evidence="1">Leaves</tissue>
    </source>
</reference>
<proteinExistence type="predicted"/>
<name>A0ABU6ZMQ6_9FABA</name>
<sequence length="231" mass="26960">MSRRKTPAVKLTSAPHKVPPPLSQVPLRLWFTNKDNWEEFQKFYSKMPILKPRYLSEGLLPEDKYLEFWRLLNFQGLRPILFVRGRYYPHLMIAVAATLQILDGLYDKEGDGNFRMMFWLADFKYTLLLGQLSSILGLENSGALFKGRGEVPKKFESFSIERAKQRLKVSSISGGKYSVSMMSTDRRLLHCMLSYVWLPRRGNHGAIIEDDLIILWAMVKRIRLNWPYLIA</sequence>
<accession>A0ABU6ZMQ6</accession>